<organism evidence="1 2">
    <name type="scientific">Tribonema minus</name>
    <dbReference type="NCBI Taxonomy" id="303371"/>
    <lineage>
        <taxon>Eukaryota</taxon>
        <taxon>Sar</taxon>
        <taxon>Stramenopiles</taxon>
        <taxon>Ochrophyta</taxon>
        <taxon>PX clade</taxon>
        <taxon>Xanthophyceae</taxon>
        <taxon>Tribonematales</taxon>
        <taxon>Tribonemataceae</taxon>
        <taxon>Tribonema</taxon>
    </lineage>
</organism>
<comment type="caution">
    <text evidence="1">The sequence shown here is derived from an EMBL/GenBank/DDBJ whole genome shotgun (WGS) entry which is preliminary data.</text>
</comment>
<dbReference type="Proteomes" id="UP000664859">
    <property type="component" value="Unassembled WGS sequence"/>
</dbReference>
<keyword evidence="2" id="KW-1185">Reference proteome</keyword>
<accession>A0A835YJG2</accession>
<dbReference type="EMBL" id="JAFCMP010000547">
    <property type="protein sequence ID" value="KAG5175701.1"/>
    <property type="molecule type" value="Genomic_DNA"/>
</dbReference>
<proteinExistence type="predicted"/>
<evidence type="ECO:0000313" key="2">
    <source>
        <dbReference type="Proteomes" id="UP000664859"/>
    </source>
</evidence>
<dbReference type="AlphaFoldDB" id="A0A835YJG2"/>
<gene>
    <name evidence="1" type="ORF">JKP88DRAFT_338062</name>
</gene>
<reference evidence="1" key="1">
    <citation type="submission" date="2021-02" db="EMBL/GenBank/DDBJ databases">
        <title>First Annotated Genome of the Yellow-green Alga Tribonema minus.</title>
        <authorList>
            <person name="Mahan K.M."/>
        </authorList>
    </citation>
    <scope>NUCLEOTIDE SEQUENCE</scope>
    <source>
        <strain evidence="1">UTEX B ZZ1240</strain>
    </source>
</reference>
<protein>
    <submittedName>
        <fullName evidence="1">Uncharacterized protein</fullName>
    </submittedName>
</protein>
<evidence type="ECO:0000313" key="1">
    <source>
        <dbReference type="EMBL" id="KAG5175701.1"/>
    </source>
</evidence>
<sequence length="434" mass="47535">MAGQPRPTGPHFDHAGPPDALIYETDARLHGLQYSFPHFSEVMLQDDSVWAHPNMARYRRQAAEEVTGDLAEIAGPYSRYCAKCYLSTTPPFIALMDLRRMLTDADRAARRRWAQPSIWHAMHAASFAWDYDGEGASWIVAALAHLDTTLFRVAFLGLDLATPVPRARRVWEAPPRSWSPRAPCALAAAGGAFSPAERAAFQPFAQWLRAHAATLGAPVVDLFFRARREVVWHFVVLPAQRAAPPDSFWRSRALLTRVYSFLSSSSSAGAGAARRCLLLVAAAAAHMEMFGTPLRQRQQQRQLTQLQSILMLTAVRQCCAARVQHSGGGARRAAGAPVHFATVVAIADTRSLLLGAQRGGAHTHAAQLLRAAQSVLQDPAHMSAQQRWRQRRCVDMRLPAAAHARAQGQLDGASNASAVLRRALFLTVDRGAGR</sequence>
<name>A0A835YJG2_9STRA</name>